<reference evidence="1" key="1">
    <citation type="submission" date="2022-11" db="EMBL/GenBank/DDBJ databases">
        <title>Centuries of genome instability and evolution in soft-shell clam transmissible cancer (bioRxiv).</title>
        <authorList>
            <person name="Hart S.F.M."/>
            <person name="Yonemitsu M.A."/>
            <person name="Giersch R.M."/>
            <person name="Beal B.F."/>
            <person name="Arriagada G."/>
            <person name="Davis B.W."/>
            <person name="Ostrander E.A."/>
            <person name="Goff S.P."/>
            <person name="Metzger M.J."/>
        </authorList>
    </citation>
    <scope>NUCLEOTIDE SEQUENCE</scope>
    <source>
        <strain evidence="1">MELC-2E11</strain>
        <tissue evidence="1">Siphon/mantle</tissue>
    </source>
</reference>
<keyword evidence="2" id="KW-1185">Reference proteome</keyword>
<dbReference type="Proteomes" id="UP001164746">
    <property type="component" value="Chromosome 3"/>
</dbReference>
<proteinExistence type="predicted"/>
<sequence length="14" mass="1750">MRIYVSLKLLRVRC</sequence>
<accession>A0ABY7DNY4</accession>
<gene>
    <name evidence="1" type="ORF">MAR_023472</name>
</gene>
<protein>
    <submittedName>
        <fullName evidence="1">Uncharacterized protein</fullName>
    </submittedName>
</protein>
<organism evidence="1 2">
    <name type="scientific">Mya arenaria</name>
    <name type="common">Soft-shell clam</name>
    <dbReference type="NCBI Taxonomy" id="6604"/>
    <lineage>
        <taxon>Eukaryota</taxon>
        <taxon>Metazoa</taxon>
        <taxon>Spiralia</taxon>
        <taxon>Lophotrochozoa</taxon>
        <taxon>Mollusca</taxon>
        <taxon>Bivalvia</taxon>
        <taxon>Autobranchia</taxon>
        <taxon>Heteroconchia</taxon>
        <taxon>Euheterodonta</taxon>
        <taxon>Imparidentia</taxon>
        <taxon>Neoheterodontei</taxon>
        <taxon>Myida</taxon>
        <taxon>Myoidea</taxon>
        <taxon>Myidae</taxon>
        <taxon>Mya</taxon>
    </lineage>
</organism>
<name>A0ABY7DNY4_MYAAR</name>
<evidence type="ECO:0000313" key="2">
    <source>
        <dbReference type="Proteomes" id="UP001164746"/>
    </source>
</evidence>
<evidence type="ECO:0000313" key="1">
    <source>
        <dbReference type="EMBL" id="WAQ99099.1"/>
    </source>
</evidence>
<dbReference type="EMBL" id="CP111014">
    <property type="protein sequence ID" value="WAQ99099.1"/>
    <property type="molecule type" value="Genomic_DNA"/>
</dbReference>